<dbReference type="EMBL" id="MCFE01000427">
    <property type="protein sequence ID" value="ORX89697.1"/>
    <property type="molecule type" value="Genomic_DNA"/>
</dbReference>
<protein>
    <recommendedName>
        <fullName evidence="6">Secreted protein</fullName>
    </recommendedName>
</protein>
<accession>A0A1Y1WUG9</accession>
<evidence type="ECO:0000313" key="5">
    <source>
        <dbReference type="Proteomes" id="UP000193498"/>
    </source>
</evidence>
<comment type="caution">
    <text evidence="2">The sequence shown here is derived from an EMBL/GenBank/DDBJ whole genome shotgun (WGS) entry which is preliminary data.</text>
</comment>
<keyword evidence="1" id="KW-0732">Signal</keyword>
<evidence type="ECO:0000313" key="3">
    <source>
        <dbReference type="EMBL" id="ORX89697.1"/>
    </source>
</evidence>
<dbReference type="InParanoid" id="A0A1Y1WUG9"/>
<dbReference type="EMBL" id="MCFE01000912">
    <property type="protein sequence ID" value="ORX76866.1"/>
    <property type="molecule type" value="Genomic_DNA"/>
</dbReference>
<organism evidence="2 5">
    <name type="scientific">Basidiobolus meristosporus CBS 931.73</name>
    <dbReference type="NCBI Taxonomy" id="1314790"/>
    <lineage>
        <taxon>Eukaryota</taxon>
        <taxon>Fungi</taxon>
        <taxon>Fungi incertae sedis</taxon>
        <taxon>Zoopagomycota</taxon>
        <taxon>Entomophthoromycotina</taxon>
        <taxon>Basidiobolomycetes</taxon>
        <taxon>Basidiobolales</taxon>
        <taxon>Basidiobolaceae</taxon>
        <taxon>Basidiobolus</taxon>
    </lineage>
</organism>
<sequence length="93" mass="9535">MRFFICLLCSLMPSVGLLSLVESAIVGGCNSGAMAGRPCTYAVGYNGNGIFRCVADSNGNGSWVRMATCEAGLTASCGTCQAQPNTHCCAVCL</sequence>
<evidence type="ECO:0000313" key="4">
    <source>
        <dbReference type="EMBL" id="ORX89698.1"/>
    </source>
</evidence>
<evidence type="ECO:0000313" key="2">
    <source>
        <dbReference type="EMBL" id="ORX76866.1"/>
    </source>
</evidence>
<feature type="chain" id="PRO_5011907619" description="Secreted protein" evidence="1">
    <location>
        <begin position="24"/>
        <end position="93"/>
    </location>
</feature>
<evidence type="ECO:0000256" key="1">
    <source>
        <dbReference type="SAM" id="SignalP"/>
    </source>
</evidence>
<keyword evidence="5" id="KW-1185">Reference proteome</keyword>
<evidence type="ECO:0008006" key="6">
    <source>
        <dbReference type="Google" id="ProtNLM"/>
    </source>
</evidence>
<name>A0A1Y1WUG9_9FUNG</name>
<dbReference type="Proteomes" id="UP000193498">
    <property type="component" value="Unassembled WGS sequence"/>
</dbReference>
<feature type="signal peptide" evidence="1">
    <location>
        <begin position="1"/>
        <end position="23"/>
    </location>
</feature>
<gene>
    <name evidence="3" type="ORF">K493DRAFT_318511</name>
    <name evidence="4" type="ORF">K493DRAFT_318512</name>
    <name evidence="2" type="ORF">K493DRAFT_321493</name>
</gene>
<dbReference type="AlphaFoldDB" id="A0A1Y1WUG9"/>
<reference evidence="2 5" key="1">
    <citation type="submission" date="2016-07" db="EMBL/GenBank/DDBJ databases">
        <title>Pervasive Adenine N6-methylation of Active Genes in Fungi.</title>
        <authorList>
            <consortium name="DOE Joint Genome Institute"/>
            <person name="Mondo S.J."/>
            <person name="Dannebaum R.O."/>
            <person name="Kuo R.C."/>
            <person name="Labutti K."/>
            <person name="Haridas S."/>
            <person name="Kuo A."/>
            <person name="Salamov A."/>
            <person name="Ahrendt S.R."/>
            <person name="Lipzen A."/>
            <person name="Sullivan W."/>
            <person name="Andreopoulos W.B."/>
            <person name="Clum A."/>
            <person name="Lindquist E."/>
            <person name="Daum C."/>
            <person name="Ramamoorthy G.K."/>
            <person name="Gryganskyi A."/>
            <person name="Culley D."/>
            <person name="Magnuson J.K."/>
            <person name="James T.Y."/>
            <person name="O'Malley M.A."/>
            <person name="Stajich J.E."/>
            <person name="Spatafora J.W."/>
            <person name="Visel A."/>
            <person name="Grigoriev I.V."/>
        </authorList>
    </citation>
    <scope>NUCLEOTIDE SEQUENCE [LARGE SCALE GENOMIC DNA]</scope>
    <source>
        <strain evidence="2 5">CBS 931.73</strain>
    </source>
</reference>
<proteinExistence type="predicted"/>
<dbReference type="EMBL" id="MCFE01000427">
    <property type="protein sequence ID" value="ORX89698.1"/>
    <property type="molecule type" value="Genomic_DNA"/>
</dbReference>